<protein>
    <submittedName>
        <fullName evidence="2">Amiloride-sensitive sodium channel domain-containing protein</fullName>
    </submittedName>
</protein>
<proteinExistence type="predicted"/>
<accession>A0AAD4MP57</accession>
<evidence type="ECO:0000313" key="2">
    <source>
        <dbReference type="EMBL" id="KAI1701042.1"/>
    </source>
</evidence>
<keyword evidence="1" id="KW-0812">Transmembrane</keyword>
<gene>
    <name evidence="2" type="ORF">DdX_16346</name>
</gene>
<keyword evidence="2" id="KW-0406">Ion transport</keyword>
<keyword evidence="1" id="KW-0472">Membrane</keyword>
<keyword evidence="1" id="KW-1133">Transmembrane helix</keyword>
<comment type="caution">
    <text evidence="2">The sequence shown here is derived from an EMBL/GenBank/DDBJ whole genome shotgun (WGS) entry which is preliminary data.</text>
</comment>
<keyword evidence="2" id="KW-0407">Ion channel</keyword>
<reference evidence="2" key="1">
    <citation type="submission" date="2022-01" db="EMBL/GenBank/DDBJ databases">
        <title>Genome Sequence Resource for Two Populations of Ditylenchus destructor, the Migratory Endoparasitic Phytonematode.</title>
        <authorList>
            <person name="Zhang H."/>
            <person name="Lin R."/>
            <person name="Xie B."/>
        </authorList>
    </citation>
    <scope>NUCLEOTIDE SEQUENCE</scope>
    <source>
        <strain evidence="2">BazhouSP</strain>
    </source>
</reference>
<keyword evidence="2" id="KW-0813">Transport</keyword>
<evidence type="ECO:0000256" key="1">
    <source>
        <dbReference type="SAM" id="Phobius"/>
    </source>
</evidence>
<sequence length="163" mass="18844">MGFFDAIYSIVTNKHVRHVTFYSVLIIMAVLTIHDIFNLGDQYVNDNKKAEMEIVFNDSMTFPNMTFCMTKKQAWSHFKLDPNSSTADWDAAIQEGLNNYTEKESFLKRHWDFRMVMEAYQVIATLNSMERETTGQGAARSITGFRLSPRLGQSRLLIKVSRI</sequence>
<dbReference type="Proteomes" id="UP001201812">
    <property type="component" value="Unassembled WGS sequence"/>
</dbReference>
<name>A0AAD4MP57_9BILA</name>
<keyword evidence="3" id="KW-1185">Reference proteome</keyword>
<feature type="transmembrane region" description="Helical" evidence="1">
    <location>
        <begin position="20"/>
        <end position="39"/>
    </location>
</feature>
<dbReference type="GO" id="GO:0034220">
    <property type="term" value="P:monoatomic ion transmembrane transport"/>
    <property type="evidence" value="ECO:0007669"/>
    <property type="project" value="UniProtKB-KW"/>
</dbReference>
<organism evidence="2 3">
    <name type="scientific">Ditylenchus destructor</name>
    <dbReference type="NCBI Taxonomy" id="166010"/>
    <lineage>
        <taxon>Eukaryota</taxon>
        <taxon>Metazoa</taxon>
        <taxon>Ecdysozoa</taxon>
        <taxon>Nematoda</taxon>
        <taxon>Chromadorea</taxon>
        <taxon>Rhabditida</taxon>
        <taxon>Tylenchina</taxon>
        <taxon>Tylenchomorpha</taxon>
        <taxon>Sphaerularioidea</taxon>
        <taxon>Anguinidae</taxon>
        <taxon>Anguininae</taxon>
        <taxon>Ditylenchus</taxon>
    </lineage>
</organism>
<dbReference type="EMBL" id="JAKKPZ010000128">
    <property type="protein sequence ID" value="KAI1701042.1"/>
    <property type="molecule type" value="Genomic_DNA"/>
</dbReference>
<evidence type="ECO:0000313" key="3">
    <source>
        <dbReference type="Proteomes" id="UP001201812"/>
    </source>
</evidence>
<dbReference type="AlphaFoldDB" id="A0AAD4MP57"/>